<protein>
    <submittedName>
        <fullName evidence="4">Cysteine synthase family protein</fullName>
    </submittedName>
</protein>
<dbReference type="Pfam" id="PF00291">
    <property type="entry name" value="PALP"/>
    <property type="match status" value="1"/>
</dbReference>
<dbReference type="EMBL" id="JAATEJ010000013">
    <property type="protein sequence ID" value="NJP45275.1"/>
    <property type="molecule type" value="Genomic_DNA"/>
</dbReference>
<reference evidence="4 5" key="1">
    <citation type="submission" date="2020-03" db="EMBL/GenBank/DDBJ databases">
        <title>WGS of actinomycetes isolated from Thailand.</title>
        <authorList>
            <person name="Thawai C."/>
        </authorList>
    </citation>
    <scope>NUCLEOTIDE SEQUENCE [LARGE SCALE GENOMIC DNA]</scope>
    <source>
        <strain evidence="4 5">PRB2-1</strain>
    </source>
</reference>
<evidence type="ECO:0000259" key="3">
    <source>
        <dbReference type="Pfam" id="PF00291"/>
    </source>
</evidence>
<dbReference type="Gene3D" id="3.40.50.1100">
    <property type="match status" value="2"/>
</dbReference>
<dbReference type="Proteomes" id="UP000734511">
    <property type="component" value="Unassembled WGS sequence"/>
</dbReference>
<dbReference type="InterPro" id="IPR050214">
    <property type="entry name" value="Cys_Synth/Cystath_Beta-Synth"/>
</dbReference>
<organism evidence="4 5">
    <name type="scientific">Actinacidiphila epipremni</name>
    <dbReference type="NCBI Taxonomy" id="2053013"/>
    <lineage>
        <taxon>Bacteria</taxon>
        <taxon>Bacillati</taxon>
        <taxon>Actinomycetota</taxon>
        <taxon>Actinomycetes</taxon>
        <taxon>Kitasatosporales</taxon>
        <taxon>Streptomycetaceae</taxon>
        <taxon>Actinacidiphila</taxon>
    </lineage>
</organism>
<proteinExistence type="predicted"/>
<keyword evidence="5" id="KW-1185">Reference proteome</keyword>
<dbReference type="PANTHER" id="PTHR10314">
    <property type="entry name" value="CYSTATHIONINE BETA-SYNTHASE"/>
    <property type="match status" value="1"/>
</dbReference>
<accession>A0ABX0ZMZ5</accession>
<dbReference type="RefSeq" id="WP_167984127.1">
    <property type="nucleotide sequence ID" value="NZ_JAATEJ010000013.1"/>
</dbReference>
<evidence type="ECO:0000256" key="1">
    <source>
        <dbReference type="ARBA" id="ARBA00001933"/>
    </source>
</evidence>
<comment type="cofactor">
    <cofactor evidence="1">
        <name>pyridoxal 5'-phosphate</name>
        <dbReference type="ChEBI" id="CHEBI:597326"/>
    </cofactor>
</comment>
<feature type="domain" description="Tryptophan synthase beta chain-like PALP" evidence="3">
    <location>
        <begin position="18"/>
        <end position="303"/>
    </location>
</feature>
<sequence length="330" mass="34322">MTELSTGGVTGVVGSLDELVGNTPMLRLSLDGLPADAHVLAKLESANPLSSIKDRAALFMLRAAEESGALRPGGTVIESTSGNTGIALAALAAARGYGCRIVLPDNASRERVLTLRMLGAQVEFTDYTLGFAGCVERAEQLHARTPDSWYAAQHVNADNVRAHYETTGPEIWRDTGGRVDHLVCTVGTGGTLTGIAHYLRERNPALHVVAVEPAGSALLSGGEPGPHRIPGLNGGFTSPVTDVGVIDEVIAVEDEDAAATTRALASSAGLLVGVSAGAAAYGCLELARRHDLSGATVVTVFPDTGERYLSWWTDAQSSERDGSDGISHES</sequence>
<dbReference type="SUPFAM" id="SSF53686">
    <property type="entry name" value="Tryptophan synthase beta subunit-like PLP-dependent enzymes"/>
    <property type="match status" value="1"/>
</dbReference>
<dbReference type="InterPro" id="IPR036052">
    <property type="entry name" value="TrpB-like_PALP_sf"/>
</dbReference>
<name>A0ABX0ZMZ5_9ACTN</name>
<evidence type="ECO:0000313" key="5">
    <source>
        <dbReference type="Proteomes" id="UP000734511"/>
    </source>
</evidence>
<keyword evidence="2" id="KW-0663">Pyridoxal phosphate</keyword>
<evidence type="ECO:0000313" key="4">
    <source>
        <dbReference type="EMBL" id="NJP45275.1"/>
    </source>
</evidence>
<dbReference type="CDD" id="cd01561">
    <property type="entry name" value="CBS_like"/>
    <property type="match status" value="1"/>
</dbReference>
<dbReference type="InterPro" id="IPR001926">
    <property type="entry name" value="TrpB-like_PALP"/>
</dbReference>
<dbReference type="NCBIfam" id="TIGR01136">
    <property type="entry name" value="cysKM"/>
    <property type="match status" value="1"/>
</dbReference>
<gene>
    <name evidence="4" type="ORF">HCN08_17985</name>
</gene>
<evidence type="ECO:0000256" key="2">
    <source>
        <dbReference type="ARBA" id="ARBA00022898"/>
    </source>
</evidence>
<comment type="caution">
    <text evidence="4">The sequence shown here is derived from an EMBL/GenBank/DDBJ whole genome shotgun (WGS) entry which is preliminary data.</text>
</comment>
<dbReference type="InterPro" id="IPR005856">
    <property type="entry name" value="Cys_synth"/>
</dbReference>